<dbReference type="InterPro" id="IPR022742">
    <property type="entry name" value="Hydrolase_4"/>
</dbReference>
<dbReference type="PANTHER" id="PTHR11614">
    <property type="entry name" value="PHOSPHOLIPASE-RELATED"/>
    <property type="match status" value="1"/>
</dbReference>
<dbReference type="Proteomes" id="UP001620597">
    <property type="component" value="Unassembled WGS sequence"/>
</dbReference>
<dbReference type="InterPro" id="IPR051044">
    <property type="entry name" value="MAG_DAG_Lipase"/>
</dbReference>
<organism evidence="2 3">
    <name type="scientific">Oceanobacter antarcticus</name>
    <dbReference type="NCBI Taxonomy" id="3133425"/>
    <lineage>
        <taxon>Bacteria</taxon>
        <taxon>Pseudomonadati</taxon>
        <taxon>Pseudomonadota</taxon>
        <taxon>Gammaproteobacteria</taxon>
        <taxon>Oceanospirillales</taxon>
        <taxon>Oceanospirillaceae</taxon>
        <taxon>Oceanobacter</taxon>
    </lineage>
</organism>
<sequence length="335" mass="37102">MNHASGPSIHSLSIASAGGQVFNAALFMPATEPVALMQIYHGMAEHWRRYQPLIDTLSAAGYAVLVHNHQGHGERQPIGHIPYQSTHPENGWQQLTNDARSARQAAQRHLETGIPIIVLGHSMGSFVALTEIMQPPEELAGVILSGSGYQPRWLCQLGQLVARMVARCGTSQAPSALLSRLAFAGYNQRIKQASSTWDWLTRDATIRQQYRADPLCGFDCSAEFWQNFFMALGNLAKEDAFTTISHNLPILLLSGDQDPVGQYGRGVRALDNALRRTGHDQVTTLLYPGGRHEMFNETNADQVRSDLLKWLNTTLAYSTRTRSALKDDFGQQQHT</sequence>
<evidence type="ECO:0000313" key="2">
    <source>
        <dbReference type="EMBL" id="MFK4754019.1"/>
    </source>
</evidence>
<reference evidence="2 3" key="1">
    <citation type="submission" date="2024-03" db="EMBL/GenBank/DDBJ databases">
        <title>High-quality draft genome sequence of Oceanobacter sp. wDCs-4.</title>
        <authorList>
            <person name="Dong C."/>
        </authorList>
    </citation>
    <scope>NUCLEOTIDE SEQUENCE [LARGE SCALE GENOMIC DNA]</scope>
    <source>
        <strain evidence="3">wDCs-4</strain>
    </source>
</reference>
<dbReference type="GO" id="GO:0016787">
    <property type="term" value="F:hydrolase activity"/>
    <property type="evidence" value="ECO:0007669"/>
    <property type="project" value="UniProtKB-KW"/>
</dbReference>
<evidence type="ECO:0000259" key="1">
    <source>
        <dbReference type="Pfam" id="PF12146"/>
    </source>
</evidence>
<dbReference type="EMBL" id="JBBKTX010000023">
    <property type="protein sequence ID" value="MFK4754019.1"/>
    <property type="molecule type" value="Genomic_DNA"/>
</dbReference>
<proteinExistence type="predicted"/>
<accession>A0ABW8NM23</accession>
<dbReference type="Gene3D" id="3.40.50.1820">
    <property type="entry name" value="alpha/beta hydrolase"/>
    <property type="match status" value="1"/>
</dbReference>
<feature type="domain" description="Serine aminopeptidase S33" evidence="1">
    <location>
        <begin position="32"/>
        <end position="299"/>
    </location>
</feature>
<name>A0ABW8NM23_9GAMM</name>
<dbReference type="SUPFAM" id="SSF53474">
    <property type="entry name" value="alpha/beta-Hydrolases"/>
    <property type="match status" value="1"/>
</dbReference>
<evidence type="ECO:0000313" key="3">
    <source>
        <dbReference type="Proteomes" id="UP001620597"/>
    </source>
</evidence>
<dbReference type="Pfam" id="PF12146">
    <property type="entry name" value="Hydrolase_4"/>
    <property type="match status" value="1"/>
</dbReference>
<gene>
    <name evidence="2" type="ORF">WG929_16530</name>
</gene>
<dbReference type="InterPro" id="IPR029058">
    <property type="entry name" value="AB_hydrolase_fold"/>
</dbReference>
<dbReference type="RefSeq" id="WP_416206988.1">
    <property type="nucleotide sequence ID" value="NZ_JBBKTX010000023.1"/>
</dbReference>
<comment type="caution">
    <text evidence="2">The sequence shown here is derived from an EMBL/GenBank/DDBJ whole genome shotgun (WGS) entry which is preliminary data.</text>
</comment>
<keyword evidence="3" id="KW-1185">Reference proteome</keyword>
<keyword evidence="2" id="KW-0378">Hydrolase</keyword>
<protein>
    <submittedName>
        <fullName evidence="2">Alpha/beta hydrolase</fullName>
    </submittedName>
</protein>